<dbReference type="EMBL" id="JBHLVX010000068">
    <property type="protein sequence ID" value="MFC0269819.1"/>
    <property type="molecule type" value="Genomic_DNA"/>
</dbReference>
<keyword evidence="3" id="KW-1185">Reference proteome</keyword>
<organism evidence="2 3">
    <name type="scientific">Kushneria aurantia</name>
    <dbReference type="NCBI Taxonomy" id="504092"/>
    <lineage>
        <taxon>Bacteria</taxon>
        <taxon>Pseudomonadati</taxon>
        <taxon>Pseudomonadota</taxon>
        <taxon>Gammaproteobacteria</taxon>
        <taxon>Oceanospirillales</taxon>
        <taxon>Halomonadaceae</taxon>
        <taxon>Kushneria</taxon>
    </lineage>
</organism>
<evidence type="ECO:0000313" key="3">
    <source>
        <dbReference type="Proteomes" id="UP001589814"/>
    </source>
</evidence>
<dbReference type="PANTHER" id="PTHR30222:SF17">
    <property type="entry name" value="SPERMIDINE_PUTRESCINE-BINDING PERIPLASMIC PROTEIN"/>
    <property type="match status" value="1"/>
</dbReference>
<comment type="caution">
    <text evidence="2">The sequence shown here is derived from an EMBL/GenBank/DDBJ whole genome shotgun (WGS) entry which is preliminary data.</text>
</comment>
<dbReference type="PROSITE" id="PS51318">
    <property type="entry name" value="TAT"/>
    <property type="match status" value="1"/>
</dbReference>
<evidence type="ECO:0000256" key="1">
    <source>
        <dbReference type="ARBA" id="ARBA00022729"/>
    </source>
</evidence>
<dbReference type="InterPro" id="IPR006059">
    <property type="entry name" value="SBP"/>
</dbReference>
<dbReference type="PANTHER" id="PTHR30222">
    <property type="entry name" value="SPERMIDINE/PUTRESCINE-BINDING PERIPLASMIC PROTEIN"/>
    <property type="match status" value="1"/>
</dbReference>
<name>A0ABV6G8E8_9GAMM</name>
<dbReference type="InterPro" id="IPR006311">
    <property type="entry name" value="TAT_signal"/>
</dbReference>
<protein>
    <submittedName>
        <fullName evidence="2">PotD/PotF family extracellular solute-binding protein</fullName>
    </submittedName>
</protein>
<proteinExistence type="predicted"/>
<reference evidence="2 3" key="1">
    <citation type="submission" date="2024-09" db="EMBL/GenBank/DDBJ databases">
        <authorList>
            <person name="Sun Q."/>
            <person name="Mori K."/>
        </authorList>
    </citation>
    <scope>NUCLEOTIDE SEQUENCE [LARGE SCALE GENOMIC DNA]</scope>
    <source>
        <strain evidence="2 3">CCM 7415</strain>
    </source>
</reference>
<dbReference type="RefSeq" id="WP_211213359.1">
    <property type="nucleotide sequence ID" value="NZ_JBHLVX010000068.1"/>
</dbReference>
<dbReference type="Proteomes" id="UP001589814">
    <property type="component" value="Unassembled WGS sequence"/>
</dbReference>
<evidence type="ECO:0000313" key="2">
    <source>
        <dbReference type="EMBL" id="MFC0269819.1"/>
    </source>
</evidence>
<accession>A0ABV6G8E8</accession>
<gene>
    <name evidence="2" type="ORF">ACFFHW_17795</name>
</gene>
<keyword evidence="1" id="KW-0732">Signal</keyword>
<sequence length="403" mass="44713">MAAITGCFMSTAGRYNSIQQDKEDAMNITRRNFNRSAAALAAFAAMGPLGRMAHAAVSDRLNILCWEGYNTNAVLSPFRELHPNATVRAESGTSDPDMINKLRAGEVNVWDLINVNQPWARGQLYPEGLIRPLDKARFMPYFEHMLPAFSEPAYPLAFAENGDLIGMPQRFGPFSFVVNTDRISRETAEEQGWKLFLDPAMKGRYGVLTYDNWNIIHICLTGDQNPFAPMDESGLETFRNTAETIFAGARLRSNDLVAMNMALINGEIDAYFTGGTYTASPARLDGLTNVHAITPTSGPVNGKGGVVWAELTSRVNNPDPSTLAEDFLEYVQKPEVCKAVGFAEGTYNPVAQMGDPDTFKLWRSDELDAIQWESLEEEVSRSLEYRAVASYDELSQIYTAARR</sequence>
<dbReference type="Gene3D" id="3.40.190.10">
    <property type="entry name" value="Periplasmic binding protein-like II"/>
    <property type="match status" value="2"/>
</dbReference>
<dbReference type="SUPFAM" id="SSF53850">
    <property type="entry name" value="Periplasmic binding protein-like II"/>
    <property type="match status" value="1"/>
</dbReference>
<dbReference type="Pfam" id="PF13416">
    <property type="entry name" value="SBP_bac_8"/>
    <property type="match status" value="1"/>
</dbReference>